<dbReference type="Gene3D" id="3.40.50.2000">
    <property type="entry name" value="Glycogen Phosphorylase B"/>
    <property type="match status" value="2"/>
</dbReference>
<name>A0A7G5H622_9BACT</name>
<dbReference type="EMBL" id="CP059732">
    <property type="protein sequence ID" value="QMW06564.1"/>
    <property type="molecule type" value="Genomic_DNA"/>
</dbReference>
<dbReference type="AlphaFoldDB" id="A0A7G5H622"/>
<dbReference type="InterPro" id="IPR050194">
    <property type="entry name" value="Glycosyltransferase_grp1"/>
</dbReference>
<organism evidence="3 4">
    <name type="scientific">Spirosoma foliorum</name>
    <dbReference type="NCBI Taxonomy" id="2710596"/>
    <lineage>
        <taxon>Bacteria</taxon>
        <taxon>Pseudomonadati</taxon>
        <taxon>Bacteroidota</taxon>
        <taxon>Cytophagia</taxon>
        <taxon>Cytophagales</taxon>
        <taxon>Cytophagaceae</taxon>
        <taxon>Spirosoma</taxon>
    </lineage>
</organism>
<dbReference type="PANTHER" id="PTHR45947">
    <property type="entry name" value="SULFOQUINOVOSYL TRANSFERASE SQD2"/>
    <property type="match status" value="1"/>
</dbReference>
<dbReference type="KEGG" id="sfol:H3H32_17540"/>
<dbReference type="GO" id="GO:0016757">
    <property type="term" value="F:glycosyltransferase activity"/>
    <property type="evidence" value="ECO:0007669"/>
    <property type="project" value="InterPro"/>
</dbReference>
<dbReference type="Proteomes" id="UP000515369">
    <property type="component" value="Chromosome"/>
</dbReference>
<dbReference type="CDD" id="cd03801">
    <property type="entry name" value="GT4_PimA-like"/>
    <property type="match status" value="1"/>
</dbReference>
<feature type="domain" description="Glycosyltransferase subfamily 4-like N-terminal" evidence="2">
    <location>
        <begin position="28"/>
        <end position="184"/>
    </location>
</feature>
<evidence type="ECO:0000313" key="3">
    <source>
        <dbReference type="EMBL" id="QMW06564.1"/>
    </source>
</evidence>
<keyword evidence="4" id="KW-1185">Reference proteome</keyword>
<evidence type="ECO:0000313" key="4">
    <source>
        <dbReference type="Proteomes" id="UP000515369"/>
    </source>
</evidence>
<dbReference type="InterPro" id="IPR028098">
    <property type="entry name" value="Glyco_trans_4-like_N"/>
</dbReference>
<dbReference type="InterPro" id="IPR001296">
    <property type="entry name" value="Glyco_trans_1"/>
</dbReference>
<dbReference type="SUPFAM" id="SSF53756">
    <property type="entry name" value="UDP-Glycosyltransferase/glycogen phosphorylase"/>
    <property type="match status" value="1"/>
</dbReference>
<dbReference type="PANTHER" id="PTHR45947:SF3">
    <property type="entry name" value="SULFOQUINOVOSYL TRANSFERASE SQD2"/>
    <property type="match status" value="1"/>
</dbReference>
<keyword evidence="3" id="KW-0808">Transferase</keyword>
<sequence length="372" mass="41887">MARKRIAVLIYGGVGVGIGSEGVVCLVKLCETIARDYDLTVFSMVRIDDNYQPNGYQLIGTPFSEKRSTLVRMAYIGFKMLQQHRQKKYSIIHAFWAYPAGFWAIQLANFLRLKTIVTFMGGEVANLSSINYGLYQTTFKRKLIQQIARHANVVVALTQHHSRKITTKLTVKQLVVIPFGVDLAQFSIVPKLLKPPYRFLYVGNLNRVKDIPTLLHTFQRISQQVDARLDLIGLDTLHGEMQLLAKKLGLADTVYFHGYQPNNQLQEWLAKTHILLHTSLWESQAVVVNEAIASGVVVCGTRVGLIADLEGTATIAAAVGDANELAQKVLQLVDDPTHYEELRKNGIAWSKRHDWKIQYQCYSGLYQMLAAI</sequence>
<protein>
    <submittedName>
        <fullName evidence="3">Glycosyltransferase family 4 protein</fullName>
    </submittedName>
</protein>
<gene>
    <name evidence="3" type="ORF">H3H32_17540</name>
</gene>
<feature type="domain" description="Glycosyl transferase family 1" evidence="1">
    <location>
        <begin position="194"/>
        <end position="348"/>
    </location>
</feature>
<evidence type="ECO:0000259" key="2">
    <source>
        <dbReference type="Pfam" id="PF13439"/>
    </source>
</evidence>
<dbReference type="Pfam" id="PF00534">
    <property type="entry name" value="Glycos_transf_1"/>
    <property type="match status" value="1"/>
</dbReference>
<dbReference type="RefSeq" id="WP_182463961.1">
    <property type="nucleotide sequence ID" value="NZ_CP059732.1"/>
</dbReference>
<reference evidence="3 4" key="1">
    <citation type="submission" date="2020-07" db="EMBL/GenBank/DDBJ databases">
        <title>Spirosoma foliorum sp. nov., isolated from the leaves on the Nejang mountain Korea, Republic of.</title>
        <authorList>
            <person name="Ho H."/>
            <person name="Lee Y.-J."/>
            <person name="Nurcahyanto D.-A."/>
            <person name="Kim S.-G."/>
        </authorList>
    </citation>
    <scope>NUCLEOTIDE SEQUENCE [LARGE SCALE GENOMIC DNA]</scope>
    <source>
        <strain evidence="3 4">PL0136</strain>
    </source>
</reference>
<proteinExistence type="predicted"/>
<dbReference type="Pfam" id="PF13439">
    <property type="entry name" value="Glyco_transf_4"/>
    <property type="match status" value="1"/>
</dbReference>
<accession>A0A7G5H622</accession>
<evidence type="ECO:0000259" key="1">
    <source>
        <dbReference type="Pfam" id="PF00534"/>
    </source>
</evidence>